<evidence type="ECO:0000256" key="4">
    <source>
        <dbReference type="ARBA" id="ARBA00023242"/>
    </source>
</evidence>
<dbReference type="Ensembl" id="ENSSMRT00000027968.1">
    <property type="protein sequence ID" value="ENSSMRP00000023868.1"/>
    <property type="gene ID" value="ENSSMRG00000018525.1"/>
</dbReference>
<evidence type="ECO:0000313" key="6">
    <source>
        <dbReference type="Ensembl" id="ENSSMRP00000023868.1"/>
    </source>
</evidence>
<keyword evidence="4" id="KW-0539">Nucleus</keyword>
<feature type="compositionally biased region" description="Pro residues" evidence="5">
    <location>
        <begin position="189"/>
        <end position="202"/>
    </location>
</feature>
<feature type="region of interest" description="Disordered" evidence="5">
    <location>
        <begin position="23"/>
        <end position="62"/>
    </location>
</feature>
<keyword evidence="7" id="KW-1185">Reference proteome</keyword>
<feature type="region of interest" description="Disordered" evidence="5">
    <location>
        <begin position="143"/>
        <end position="215"/>
    </location>
</feature>
<dbReference type="GO" id="GO:0005737">
    <property type="term" value="C:cytoplasm"/>
    <property type="evidence" value="ECO:0007669"/>
    <property type="project" value="TreeGrafter"/>
</dbReference>
<sequence length="304" mass="32994">MPGTIWNLGITLQTEVVTCAAASADRDDSKNARPSSTRATRPCRPAAQEARTTAYSREKEAGFASGARGSACLPPMKSADGQSREPCAFAANWLQKSRLGVRCNLLLCKLFVPSCRTWKAPSAPSLPPSSLFGGLPLPSASFAPSFSPPPPNAALRDASGKKPPPSRRRSPEAPRDERGGRPWRASPAPRRPQPIYRSPPRPRSAKGTSSSQVPQSKYAELLAIIEELGKEIRPTYAGSKSAMERLKRGHHEHFQKSRGIRIQPKEVIFLAQRSSAMNGNSVPTAVCNRHYPCQRVSSGMFGRD</sequence>
<proteinExistence type="inferred from homology"/>
<dbReference type="Gene3D" id="6.10.140.1300">
    <property type="match status" value="1"/>
</dbReference>
<accession>A0A8D0DZ03</accession>
<reference evidence="6" key="1">
    <citation type="submission" date="2025-08" db="UniProtKB">
        <authorList>
            <consortium name="Ensembl"/>
        </authorList>
    </citation>
    <scope>IDENTIFICATION</scope>
</reference>
<dbReference type="AlphaFoldDB" id="A0A8D0DZ03"/>
<comment type="similarity">
    <text evidence="2">Belongs to the CDK2AP family.</text>
</comment>
<evidence type="ECO:0000313" key="7">
    <source>
        <dbReference type="Proteomes" id="UP000694421"/>
    </source>
</evidence>
<dbReference type="GO" id="GO:0005634">
    <property type="term" value="C:nucleus"/>
    <property type="evidence" value="ECO:0007669"/>
    <property type="project" value="UniProtKB-SubCell"/>
</dbReference>
<name>A0A8D0DZ03_SALMN</name>
<dbReference type="GeneTree" id="ENSGT00940000155149"/>
<dbReference type="PANTHER" id="PTHR22607:SF2">
    <property type="entry name" value="CYCLIN-DEPENDENT KINASE 2-ASSOCIATED PROTEIN 1"/>
    <property type="match status" value="1"/>
</dbReference>
<reference evidence="6" key="2">
    <citation type="submission" date="2025-09" db="UniProtKB">
        <authorList>
            <consortium name="Ensembl"/>
        </authorList>
    </citation>
    <scope>IDENTIFICATION</scope>
</reference>
<dbReference type="Proteomes" id="UP000694421">
    <property type="component" value="Unplaced"/>
</dbReference>
<dbReference type="Pfam" id="PF09806">
    <property type="entry name" value="CDK2AP"/>
    <property type="match status" value="1"/>
</dbReference>
<dbReference type="PANTHER" id="PTHR22607">
    <property type="entry name" value="DELETED IN ORAL CANCER 1/CDK2-ASSOCIATED PROTEIN 1"/>
    <property type="match status" value="1"/>
</dbReference>
<organism evidence="6 7">
    <name type="scientific">Salvator merianae</name>
    <name type="common">Argentine black and white tegu</name>
    <name type="synonym">Tupinambis merianae</name>
    <dbReference type="NCBI Taxonomy" id="96440"/>
    <lineage>
        <taxon>Eukaryota</taxon>
        <taxon>Metazoa</taxon>
        <taxon>Chordata</taxon>
        <taxon>Craniata</taxon>
        <taxon>Vertebrata</taxon>
        <taxon>Euteleostomi</taxon>
        <taxon>Lepidosauria</taxon>
        <taxon>Squamata</taxon>
        <taxon>Bifurcata</taxon>
        <taxon>Unidentata</taxon>
        <taxon>Episquamata</taxon>
        <taxon>Laterata</taxon>
        <taxon>Teiioidea</taxon>
        <taxon>Teiidae</taxon>
        <taxon>Salvator</taxon>
    </lineage>
</organism>
<dbReference type="InterPro" id="IPR017266">
    <property type="entry name" value="DOC_1/2"/>
</dbReference>
<keyword evidence="3" id="KW-0597">Phosphoprotein</keyword>
<feature type="compositionally biased region" description="Basic and acidic residues" evidence="5">
    <location>
        <begin position="169"/>
        <end position="180"/>
    </location>
</feature>
<comment type="subcellular location">
    <subcellularLocation>
        <location evidence="1">Nucleus</location>
    </subcellularLocation>
</comment>
<evidence type="ECO:0000256" key="2">
    <source>
        <dbReference type="ARBA" id="ARBA00008485"/>
    </source>
</evidence>
<evidence type="ECO:0000256" key="5">
    <source>
        <dbReference type="SAM" id="MobiDB-lite"/>
    </source>
</evidence>
<evidence type="ECO:0000256" key="1">
    <source>
        <dbReference type="ARBA" id="ARBA00004123"/>
    </source>
</evidence>
<feature type="compositionally biased region" description="Polar residues" evidence="5">
    <location>
        <begin position="206"/>
        <end position="215"/>
    </location>
</feature>
<protein>
    <submittedName>
        <fullName evidence="6">Uncharacterized protein</fullName>
    </submittedName>
</protein>
<evidence type="ECO:0000256" key="3">
    <source>
        <dbReference type="ARBA" id="ARBA00022553"/>
    </source>
</evidence>